<dbReference type="InterPro" id="IPR001245">
    <property type="entry name" value="Ser-Thr/Tyr_kinase_cat_dom"/>
</dbReference>
<dbReference type="GO" id="GO:0043235">
    <property type="term" value="C:receptor complex"/>
    <property type="evidence" value="ECO:0007669"/>
    <property type="project" value="TreeGrafter"/>
</dbReference>
<protein>
    <submittedName>
        <fullName evidence="3">Protein kinase domain-containing protein</fullName>
    </submittedName>
</protein>
<dbReference type="PROSITE" id="PS50011">
    <property type="entry name" value="PROTEIN_KINASE_DOM"/>
    <property type="match status" value="1"/>
</dbReference>
<dbReference type="PROSITE" id="PS00109">
    <property type="entry name" value="PROTEIN_KINASE_TYR"/>
    <property type="match status" value="1"/>
</dbReference>
<keyword evidence="2" id="KW-1185">Reference proteome</keyword>
<reference evidence="3" key="1">
    <citation type="submission" date="2022-11" db="UniProtKB">
        <authorList>
            <consortium name="WormBaseParasite"/>
        </authorList>
    </citation>
    <scope>IDENTIFICATION</scope>
</reference>
<dbReference type="Proteomes" id="UP000887540">
    <property type="component" value="Unplaced"/>
</dbReference>
<dbReference type="InterPro" id="IPR050122">
    <property type="entry name" value="RTK"/>
</dbReference>
<dbReference type="SMART" id="SM00219">
    <property type="entry name" value="TyrKc"/>
    <property type="match status" value="1"/>
</dbReference>
<evidence type="ECO:0000313" key="2">
    <source>
        <dbReference type="Proteomes" id="UP000887540"/>
    </source>
</evidence>
<dbReference type="Pfam" id="PF07714">
    <property type="entry name" value="PK_Tyr_Ser-Thr"/>
    <property type="match status" value="1"/>
</dbReference>
<dbReference type="InterPro" id="IPR008266">
    <property type="entry name" value="Tyr_kinase_AS"/>
</dbReference>
<dbReference type="PANTHER" id="PTHR24416">
    <property type="entry name" value="TYROSINE-PROTEIN KINASE RECEPTOR"/>
    <property type="match status" value="1"/>
</dbReference>
<dbReference type="InterPro" id="IPR020635">
    <property type="entry name" value="Tyr_kinase_cat_dom"/>
</dbReference>
<dbReference type="InterPro" id="IPR011009">
    <property type="entry name" value="Kinase-like_dom_sf"/>
</dbReference>
<evidence type="ECO:0000259" key="1">
    <source>
        <dbReference type="PROSITE" id="PS50011"/>
    </source>
</evidence>
<dbReference type="GO" id="GO:0007169">
    <property type="term" value="P:cell surface receptor protein tyrosine kinase signaling pathway"/>
    <property type="evidence" value="ECO:0007669"/>
    <property type="project" value="TreeGrafter"/>
</dbReference>
<dbReference type="Gene3D" id="1.10.510.10">
    <property type="entry name" value="Transferase(Phosphotransferase) domain 1"/>
    <property type="match status" value="1"/>
</dbReference>
<sequence length="309" mass="35275">MDYLKTKNIVHGDLATRNVLISIVSEPNNECLEAPKYSYQVQVADFGLAKIVNDVVSEEAFSPVIPIKWAAIELVEWELNETFKKLGSIRSPDEKLEAHVSPSINEKTDVWSFGVTIWEIFNYGKNPYCELFARLENEAYKKLMHENSRTKMKSMINSPLFHHNQSLKESIEEENKEEKIWLKKKYYVIKGFFEHLDGGGSLKIPKIANGELVTIMTCWMKTPSDRPNFGQLKKSFEIAMNEPGKFINILSDGDHQETKVVGKDLLESVPNETDTLLDTSNFVSMALYNCFAYLLSYVLPDALLDTMPC</sequence>
<dbReference type="InterPro" id="IPR000719">
    <property type="entry name" value="Prot_kinase_dom"/>
</dbReference>
<proteinExistence type="predicted"/>
<name>A0A914EJS6_9BILA</name>
<evidence type="ECO:0000313" key="3">
    <source>
        <dbReference type="WBParaSite" id="ACRNAN_scaffold8248.g7433.t1"/>
    </source>
</evidence>
<feature type="domain" description="Protein kinase" evidence="1">
    <location>
        <begin position="1"/>
        <end position="240"/>
    </location>
</feature>
<dbReference type="SUPFAM" id="SSF56112">
    <property type="entry name" value="Protein kinase-like (PK-like)"/>
    <property type="match status" value="1"/>
</dbReference>
<organism evidence="2 3">
    <name type="scientific">Acrobeloides nanus</name>
    <dbReference type="NCBI Taxonomy" id="290746"/>
    <lineage>
        <taxon>Eukaryota</taxon>
        <taxon>Metazoa</taxon>
        <taxon>Ecdysozoa</taxon>
        <taxon>Nematoda</taxon>
        <taxon>Chromadorea</taxon>
        <taxon>Rhabditida</taxon>
        <taxon>Tylenchina</taxon>
        <taxon>Cephalobomorpha</taxon>
        <taxon>Cephaloboidea</taxon>
        <taxon>Cephalobidae</taxon>
        <taxon>Acrobeloides</taxon>
    </lineage>
</organism>
<dbReference type="GO" id="GO:0005524">
    <property type="term" value="F:ATP binding"/>
    <property type="evidence" value="ECO:0007669"/>
    <property type="project" value="InterPro"/>
</dbReference>
<dbReference type="GO" id="GO:0005886">
    <property type="term" value="C:plasma membrane"/>
    <property type="evidence" value="ECO:0007669"/>
    <property type="project" value="TreeGrafter"/>
</dbReference>
<dbReference type="WBParaSite" id="ACRNAN_scaffold8248.g7433.t1">
    <property type="protein sequence ID" value="ACRNAN_scaffold8248.g7433.t1"/>
    <property type="gene ID" value="ACRNAN_scaffold8248.g7433"/>
</dbReference>
<dbReference type="AlphaFoldDB" id="A0A914EJS6"/>
<dbReference type="PANTHER" id="PTHR24416:SF611">
    <property type="entry name" value="TYROSINE-PROTEIN KINASE TRANSMEMBRANE RECEPTOR ROR"/>
    <property type="match status" value="1"/>
</dbReference>
<accession>A0A914EJS6</accession>
<dbReference type="GO" id="GO:0004714">
    <property type="term" value="F:transmembrane receptor protein tyrosine kinase activity"/>
    <property type="evidence" value="ECO:0007669"/>
    <property type="project" value="TreeGrafter"/>
</dbReference>